<reference evidence="1 2" key="1">
    <citation type="submission" date="2020-10" db="EMBL/GenBank/DDBJ databases">
        <title>The Coptis chinensis genome and diversification of protoberbering-type alkaloids.</title>
        <authorList>
            <person name="Wang B."/>
            <person name="Shu S."/>
            <person name="Song C."/>
            <person name="Liu Y."/>
        </authorList>
    </citation>
    <scope>NUCLEOTIDE SEQUENCE [LARGE SCALE GENOMIC DNA]</scope>
    <source>
        <strain evidence="1">HL-2020</strain>
        <tissue evidence="1">Leaf</tissue>
    </source>
</reference>
<gene>
    <name evidence="1" type="ORF">IFM89_017538</name>
</gene>
<name>A0A835HUE3_9MAGN</name>
<accession>A0A835HUE3</accession>
<proteinExistence type="predicted"/>
<dbReference type="EMBL" id="JADFTS010000005">
    <property type="protein sequence ID" value="KAF9605519.1"/>
    <property type="molecule type" value="Genomic_DNA"/>
</dbReference>
<dbReference type="OrthoDB" id="419167at2759"/>
<dbReference type="AlphaFoldDB" id="A0A835HUE3"/>
<dbReference type="Proteomes" id="UP000631114">
    <property type="component" value="Unassembled WGS sequence"/>
</dbReference>
<evidence type="ECO:0000313" key="2">
    <source>
        <dbReference type="Proteomes" id="UP000631114"/>
    </source>
</evidence>
<comment type="caution">
    <text evidence="1">The sequence shown here is derived from an EMBL/GenBank/DDBJ whole genome shotgun (WGS) entry which is preliminary data.</text>
</comment>
<evidence type="ECO:0000313" key="1">
    <source>
        <dbReference type="EMBL" id="KAF9605519.1"/>
    </source>
</evidence>
<keyword evidence="2" id="KW-1185">Reference proteome</keyword>
<organism evidence="1 2">
    <name type="scientific">Coptis chinensis</name>
    <dbReference type="NCBI Taxonomy" id="261450"/>
    <lineage>
        <taxon>Eukaryota</taxon>
        <taxon>Viridiplantae</taxon>
        <taxon>Streptophyta</taxon>
        <taxon>Embryophyta</taxon>
        <taxon>Tracheophyta</taxon>
        <taxon>Spermatophyta</taxon>
        <taxon>Magnoliopsida</taxon>
        <taxon>Ranunculales</taxon>
        <taxon>Ranunculaceae</taxon>
        <taxon>Coptidoideae</taxon>
        <taxon>Coptis</taxon>
    </lineage>
</organism>
<protein>
    <submittedName>
        <fullName evidence="1">Uncharacterized protein</fullName>
    </submittedName>
</protein>
<sequence length="68" mass="7535">MQLNFNPATVKMLSNLNVLVIAVLLKMVMKRKFSIIQWGVARTMEVLRMPPLITSSTFPGISSCPITG</sequence>